<dbReference type="Pfam" id="PF01575">
    <property type="entry name" value="MaoC_dehydratas"/>
    <property type="match status" value="1"/>
</dbReference>
<reference evidence="3" key="1">
    <citation type="submission" date="2020-01" db="EMBL/GenBank/DDBJ databases">
        <title>Draft genome sequence of the Termite Coptotermes fromosanus.</title>
        <authorList>
            <person name="Itakura S."/>
            <person name="Yosikawa Y."/>
            <person name="Umezawa K."/>
        </authorList>
    </citation>
    <scope>NUCLEOTIDE SEQUENCE [LARGE SCALE GENOMIC DNA]</scope>
</reference>
<name>A0A6L2PPN7_COPFO</name>
<comment type="caution">
    <text evidence="2">The sequence shown here is derived from an EMBL/GenBank/DDBJ whole genome shotgun (WGS) entry which is preliminary data.</text>
</comment>
<dbReference type="EMBL" id="BLKM01011744">
    <property type="protein sequence ID" value="GFG34244.1"/>
    <property type="molecule type" value="Genomic_DNA"/>
</dbReference>
<dbReference type="InterPro" id="IPR029069">
    <property type="entry name" value="HotDog_dom_sf"/>
</dbReference>
<dbReference type="GO" id="GO:0006633">
    <property type="term" value="P:fatty acid biosynthetic process"/>
    <property type="evidence" value="ECO:0007669"/>
    <property type="project" value="TreeGrafter"/>
</dbReference>
<proteinExistence type="predicted"/>
<sequence>MTLYLPGSARWLMFMNSFCCRSLNTCSQKYCVNDVINFWSANVCRKCCITTTRPILWNVASGLDEYDTETPCANRKVNTVQDEKKVPVREGDKVSEIKCVTQEDVNIFSRLTGDHNPIHKTPPRASDSSAIVHGALLNGLISGVIGTKLPGPGTMVVSQILHFPNPCYVGEQVVVTVEVTSVRKLIACKFSCTVDRKNKVTVLHGEAKLILSKNFSG</sequence>
<feature type="domain" description="MaoC-like" evidence="1">
    <location>
        <begin position="99"/>
        <end position="184"/>
    </location>
</feature>
<dbReference type="GO" id="GO:0019171">
    <property type="term" value="F:(3R)-hydroxyacyl-[acyl-carrier-protein] dehydratase activity"/>
    <property type="evidence" value="ECO:0007669"/>
    <property type="project" value="TreeGrafter"/>
</dbReference>
<dbReference type="InterPro" id="IPR002539">
    <property type="entry name" value="MaoC-like_dom"/>
</dbReference>
<dbReference type="Gene3D" id="3.10.129.10">
    <property type="entry name" value="Hotdog Thioesterase"/>
    <property type="match status" value="1"/>
</dbReference>
<organism evidence="2 3">
    <name type="scientific">Coptotermes formosanus</name>
    <name type="common">Formosan subterranean termite</name>
    <dbReference type="NCBI Taxonomy" id="36987"/>
    <lineage>
        <taxon>Eukaryota</taxon>
        <taxon>Metazoa</taxon>
        <taxon>Ecdysozoa</taxon>
        <taxon>Arthropoda</taxon>
        <taxon>Hexapoda</taxon>
        <taxon>Insecta</taxon>
        <taxon>Pterygota</taxon>
        <taxon>Neoptera</taxon>
        <taxon>Polyneoptera</taxon>
        <taxon>Dictyoptera</taxon>
        <taxon>Blattodea</taxon>
        <taxon>Blattoidea</taxon>
        <taxon>Termitoidae</taxon>
        <taxon>Rhinotermitidae</taxon>
        <taxon>Coptotermes</taxon>
    </lineage>
</organism>
<dbReference type="AlphaFoldDB" id="A0A6L2PPN7"/>
<dbReference type="Proteomes" id="UP000502823">
    <property type="component" value="Unassembled WGS sequence"/>
</dbReference>
<protein>
    <recommendedName>
        <fullName evidence="1">MaoC-like domain-containing protein</fullName>
    </recommendedName>
</protein>
<dbReference type="OrthoDB" id="201709at2759"/>
<evidence type="ECO:0000259" key="1">
    <source>
        <dbReference type="Pfam" id="PF01575"/>
    </source>
</evidence>
<evidence type="ECO:0000313" key="3">
    <source>
        <dbReference type="Proteomes" id="UP000502823"/>
    </source>
</evidence>
<accession>A0A6L2PPN7</accession>
<dbReference type="PANTHER" id="PTHR43437:SF3">
    <property type="entry name" value="HYDROXYACYL-THIOESTER DEHYDRATASE TYPE 2, MITOCHONDRIAL"/>
    <property type="match status" value="1"/>
</dbReference>
<evidence type="ECO:0000313" key="2">
    <source>
        <dbReference type="EMBL" id="GFG34244.1"/>
    </source>
</evidence>
<keyword evidence="3" id="KW-1185">Reference proteome</keyword>
<dbReference type="InterPro" id="IPR050965">
    <property type="entry name" value="UPF0336/Enoyl-CoA_hydratase"/>
</dbReference>
<dbReference type="GO" id="GO:0005739">
    <property type="term" value="C:mitochondrion"/>
    <property type="evidence" value="ECO:0007669"/>
    <property type="project" value="TreeGrafter"/>
</dbReference>
<dbReference type="InParanoid" id="A0A6L2PPN7"/>
<dbReference type="PANTHER" id="PTHR43437">
    <property type="entry name" value="HYDROXYACYL-THIOESTER DEHYDRATASE TYPE 2, MITOCHONDRIAL-RELATED"/>
    <property type="match status" value="1"/>
</dbReference>
<dbReference type="SUPFAM" id="SSF54637">
    <property type="entry name" value="Thioesterase/thiol ester dehydrase-isomerase"/>
    <property type="match status" value="1"/>
</dbReference>
<gene>
    <name evidence="2" type="ORF">Cfor_08198</name>
</gene>
<dbReference type="GO" id="GO:0018812">
    <property type="term" value="F:3-hydroxyacyl-CoA dehydratase activity"/>
    <property type="evidence" value="ECO:0007669"/>
    <property type="project" value="UniProtKB-ARBA"/>
</dbReference>